<reference evidence="6 7" key="1">
    <citation type="submission" date="2019-03" db="EMBL/GenBank/DDBJ databases">
        <title>Genomic Encyclopedia of Type Strains, Phase IV (KMG-IV): sequencing the most valuable type-strain genomes for metagenomic binning, comparative biology and taxonomic classification.</title>
        <authorList>
            <person name="Goeker M."/>
        </authorList>
    </citation>
    <scope>NUCLEOTIDE SEQUENCE [LARGE SCALE GENOMIC DNA]</scope>
    <source>
        <strain evidence="6 7">DSM 9035</strain>
    </source>
</reference>
<dbReference type="InterPro" id="IPR050884">
    <property type="entry name" value="CNP_phosphodiesterase-III"/>
</dbReference>
<dbReference type="CDD" id="cd07402">
    <property type="entry name" value="MPP_GpdQ"/>
    <property type="match status" value="1"/>
</dbReference>
<dbReference type="InterPro" id="IPR029052">
    <property type="entry name" value="Metallo-depent_PP-like"/>
</dbReference>
<dbReference type="GO" id="GO:0004112">
    <property type="term" value="F:cyclic-nucleotide phosphodiesterase activity"/>
    <property type="evidence" value="ECO:0007669"/>
    <property type="project" value="InterPro"/>
</dbReference>
<evidence type="ECO:0000256" key="2">
    <source>
        <dbReference type="ARBA" id="ARBA00022801"/>
    </source>
</evidence>
<organism evidence="6 7">
    <name type="scientific">Aquabacter spiritensis</name>
    <dbReference type="NCBI Taxonomy" id="933073"/>
    <lineage>
        <taxon>Bacteria</taxon>
        <taxon>Pseudomonadati</taxon>
        <taxon>Pseudomonadota</taxon>
        <taxon>Alphaproteobacteria</taxon>
        <taxon>Hyphomicrobiales</taxon>
        <taxon>Xanthobacteraceae</taxon>
        <taxon>Aquabacter</taxon>
    </lineage>
</organism>
<evidence type="ECO:0000256" key="4">
    <source>
        <dbReference type="ARBA" id="ARBA00025742"/>
    </source>
</evidence>
<dbReference type="OrthoDB" id="651281at2"/>
<keyword evidence="1" id="KW-0479">Metal-binding</keyword>
<accession>A0A4R3LTG6</accession>
<dbReference type="RefSeq" id="WP_132032111.1">
    <property type="nucleotide sequence ID" value="NZ_SMAI01000008.1"/>
</dbReference>
<dbReference type="InterPro" id="IPR026575">
    <property type="entry name" value="GpdQ/CpdA-like"/>
</dbReference>
<keyword evidence="3" id="KW-0408">Iron</keyword>
<evidence type="ECO:0000259" key="5">
    <source>
        <dbReference type="Pfam" id="PF00149"/>
    </source>
</evidence>
<dbReference type="Gene3D" id="3.30.750.180">
    <property type="entry name" value="GpdQ, beta-strand dimerisation domain"/>
    <property type="match status" value="1"/>
</dbReference>
<gene>
    <name evidence="6" type="ORF">EDC64_10829</name>
</gene>
<dbReference type="AlphaFoldDB" id="A0A4R3LTG6"/>
<dbReference type="InterPro" id="IPR042283">
    <property type="entry name" value="GpdQ_catalytic"/>
</dbReference>
<evidence type="ECO:0000313" key="7">
    <source>
        <dbReference type="Proteomes" id="UP000294664"/>
    </source>
</evidence>
<keyword evidence="2" id="KW-0378">Hydrolase</keyword>
<protein>
    <submittedName>
        <fullName evidence="6">3',5'-cyclic AMP phosphodiesterase CpdA</fullName>
    </submittedName>
</protein>
<evidence type="ECO:0000313" key="6">
    <source>
        <dbReference type="EMBL" id="TCT03864.1"/>
    </source>
</evidence>
<dbReference type="PANTHER" id="PTHR42988:SF2">
    <property type="entry name" value="CYCLIC NUCLEOTIDE PHOSPHODIESTERASE CBUA0032-RELATED"/>
    <property type="match status" value="1"/>
</dbReference>
<sequence length="274" mass="28773">MLIAQLTDTHIRAPGSLAYGVVDTAAFLEDAVAHLAALRPRPDVLIVTGDLTDFDRPEEYARFKALTAALPMPVFPIPGNHDSAAGLAAAFPDIAARAAGGKLNYAVDDFPVRLVMLDSSVPTAPHGELGDGTLAWLDAVLAAAPARPSLVALHHPPFATGIRHMDVQNLRDAAALETVLRRHGQVLALVCGHVHRTVLAAFAGRPASICPSPAHAVSLDLDPAAPPTFHMEPPGLHLHRFADGGLVTHLSFVGAHAGPYPFFGADKRMLDGTA</sequence>
<dbReference type="PANTHER" id="PTHR42988">
    <property type="entry name" value="PHOSPHOHYDROLASE"/>
    <property type="match status" value="1"/>
</dbReference>
<dbReference type="Proteomes" id="UP000294664">
    <property type="component" value="Unassembled WGS sequence"/>
</dbReference>
<evidence type="ECO:0000256" key="1">
    <source>
        <dbReference type="ARBA" id="ARBA00022723"/>
    </source>
</evidence>
<comment type="similarity">
    <text evidence="4">Belongs to the cyclic nucleotide phosphodiesterase class-III family.</text>
</comment>
<name>A0A4R3LTG6_9HYPH</name>
<proteinExistence type="inferred from homology"/>
<dbReference type="Pfam" id="PF00149">
    <property type="entry name" value="Metallophos"/>
    <property type="match status" value="1"/>
</dbReference>
<comment type="caution">
    <text evidence="6">The sequence shown here is derived from an EMBL/GenBank/DDBJ whole genome shotgun (WGS) entry which is preliminary data.</text>
</comment>
<dbReference type="SUPFAM" id="SSF56300">
    <property type="entry name" value="Metallo-dependent phosphatases"/>
    <property type="match status" value="1"/>
</dbReference>
<evidence type="ECO:0000256" key="3">
    <source>
        <dbReference type="ARBA" id="ARBA00023004"/>
    </source>
</evidence>
<dbReference type="InterPro" id="IPR042281">
    <property type="entry name" value="GpdQ_beta-strand"/>
</dbReference>
<feature type="domain" description="Calcineurin-like phosphoesterase" evidence="5">
    <location>
        <begin position="1"/>
        <end position="196"/>
    </location>
</feature>
<dbReference type="GO" id="GO:0046872">
    <property type="term" value="F:metal ion binding"/>
    <property type="evidence" value="ECO:0007669"/>
    <property type="project" value="UniProtKB-KW"/>
</dbReference>
<dbReference type="EMBL" id="SMAI01000008">
    <property type="protein sequence ID" value="TCT03864.1"/>
    <property type="molecule type" value="Genomic_DNA"/>
</dbReference>
<dbReference type="InterPro" id="IPR004843">
    <property type="entry name" value="Calcineurin-like_PHP"/>
</dbReference>
<dbReference type="Gene3D" id="3.60.21.40">
    <property type="entry name" value="GpdQ, catalytic alpha/beta sandwich domain"/>
    <property type="match status" value="1"/>
</dbReference>
<keyword evidence="7" id="KW-1185">Reference proteome</keyword>